<evidence type="ECO:0000313" key="2">
    <source>
        <dbReference type="WBParaSite" id="ACRNAN_scaffold3684.g18636.t1"/>
    </source>
</evidence>
<sequence>MSKPLTEIINEINSKINRKQECATILELILRSVEQQQNKFTSSKNSKDSLRITRDDHPTICCVSKKCMSIERILNTDIYQNIQKVCRDADGDFLRNTDISEKKFRKNINRPGYCETCGCAWTDHVFNEYNLNQFFELVQTPSGEKKWDPNVSQTLVELLEKNKKAIKKFAQEKSFILEVGRKFGAFLSKNSILASNDAFEQFLLQSIEEERKMSQLMEDTSKLNALIQAHEEYKHERNQIENWLDVQDIDISIEEIFLLQEDLFNNKHFGAKIKKIWDEELSQYQAIQCVEHFIGSNNFEEIERL</sequence>
<name>A0A914DTB0_9BILA</name>
<dbReference type="Proteomes" id="UP000887540">
    <property type="component" value="Unplaced"/>
</dbReference>
<proteinExistence type="predicted"/>
<protein>
    <submittedName>
        <fullName evidence="2">Uncharacterized protein</fullName>
    </submittedName>
</protein>
<reference evidence="2" key="1">
    <citation type="submission" date="2022-11" db="UniProtKB">
        <authorList>
            <consortium name="WormBaseParasite"/>
        </authorList>
    </citation>
    <scope>IDENTIFICATION</scope>
</reference>
<dbReference type="WBParaSite" id="ACRNAN_scaffold3684.g18636.t1">
    <property type="protein sequence ID" value="ACRNAN_scaffold3684.g18636.t1"/>
    <property type="gene ID" value="ACRNAN_scaffold3684.g18636"/>
</dbReference>
<accession>A0A914DTB0</accession>
<keyword evidence="1" id="KW-1185">Reference proteome</keyword>
<evidence type="ECO:0000313" key="1">
    <source>
        <dbReference type="Proteomes" id="UP000887540"/>
    </source>
</evidence>
<dbReference type="AlphaFoldDB" id="A0A914DTB0"/>
<organism evidence="1 2">
    <name type="scientific">Acrobeloides nanus</name>
    <dbReference type="NCBI Taxonomy" id="290746"/>
    <lineage>
        <taxon>Eukaryota</taxon>
        <taxon>Metazoa</taxon>
        <taxon>Ecdysozoa</taxon>
        <taxon>Nematoda</taxon>
        <taxon>Chromadorea</taxon>
        <taxon>Rhabditida</taxon>
        <taxon>Tylenchina</taxon>
        <taxon>Cephalobomorpha</taxon>
        <taxon>Cephaloboidea</taxon>
        <taxon>Cephalobidae</taxon>
        <taxon>Acrobeloides</taxon>
    </lineage>
</organism>
<dbReference type="PANTHER" id="PTHR32046">
    <property type="entry name" value="G DOMAIN-CONTAINING PROTEIN"/>
    <property type="match status" value="1"/>
</dbReference>
<dbReference type="PANTHER" id="PTHR32046:SF11">
    <property type="entry name" value="IMMUNE-ASSOCIATED NUCLEOTIDE-BINDING PROTEIN 10-LIKE"/>
    <property type="match status" value="1"/>
</dbReference>